<dbReference type="EMBL" id="BMAT01007981">
    <property type="protein sequence ID" value="GFR75734.1"/>
    <property type="molecule type" value="Genomic_DNA"/>
</dbReference>
<feature type="domain" description="Polysaccharide pyruvyl transferase" evidence="7">
    <location>
        <begin position="657"/>
        <end position="686"/>
    </location>
</feature>
<keyword evidence="3 5" id="KW-1133">Transmembrane helix</keyword>
<feature type="domain" description="Sugar phosphate transporter" evidence="6">
    <location>
        <begin position="36"/>
        <end position="268"/>
    </location>
</feature>
<sequence length="756" mass="84883">MEEMMSAEGRRDFSNAHLQRGVINASLLSLLQVGLCYVLIKLKSGDQKNLAVARLCHVTATWFTNVSMTCMFASSTFAIKLLEPITSAVMQFAILGTPLSSTAAISLPLIVGGAIVFSGNPISETNLTVGMAAAFISNIILALRNVSLKLSSTPQAPVEMCVKPVNRGLVVVLLFCAGGVVSAWTYDYLSGQVLYLAATCTLSGVFHVLYSYVSTGIVLLRMSVVSHAVSNILKRLLVVLLLYMTGSRSASQTNFLGLLVCMLGLILYAWSKTATQSHYTKNKNAKENFRTPLWPTNGVKLAFLIVILLFVAFGIAFLKGFTTTKELRSATRSHQRIILTPSYDTTAQFDRTFTQQAHDLPRKNDLLPNIEGYLAQHRKDIHEFLQEDLYKRPNRSSFLSSKLHSAAEIAVEAQRIHFDVMGKVLRKFKYAMLLDIASFENKGDPCITVGETYFLARLKLEIVYYCSAYTCSESSMMKAAEKAKTFSTKELVILVHGGGNVAGYAFSDIHRFAIFKAFRNYKILVFPQSIWVRYWNFEHPHFKRCIKYYCCNENVTFVMRDHLSYSIAKEYFHGATKFILAPDMAFQVGLVKRFMSPVFDIMWIRRADGETPGYNEIPSPPSGIRLHVSDWWKWRTPGAPNSLEKAHYICTNGFFYLQRGRVIISDRLHGHILATLLNIPHVLIDNKAHKLSAYHSSWTASLENTVITNDPSKALKLAVELLHKYNSSLPPRVPFLNIDENLVHDKTFEEPETSYP</sequence>
<feature type="transmembrane region" description="Helical" evidence="5">
    <location>
        <begin position="292"/>
        <end position="318"/>
    </location>
</feature>
<proteinExistence type="predicted"/>
<feature type="domain" description="Polysaccharide pyruvyl transferase" evidence="7">
    <location>
        <begin position="462"/>
        <end position="589"/>
    </location>
</feature>
<dbReference type="AlphaFoldDB" id="A0AAV4FRA2"/>
<organism evidence="8 9">
    <name type="scientific">Elysia marginata</name>
    <dbReference type="NCBI Taxonomy" id="1093978"/>
    <lineage>
        <taxon>Eukaryota</taxon>
        <taxon>Metazoa</taxon>
        <taxon>Spiralia</taxon>
        <taxon>Lophotrochozoa</taxon>
        <taxon>Mollusca</taxon>
        <taxon>Gastropoda</taxon>
        <taxon>Heterobranchia</taxon>
        <taxon>Euthyneura</taxon>
        <taxon>Panpulmonata</taxon>
        <taxon>Sacoglossa</taxon>
        <taxon>Placobranchoidea</taxon>
        <taxon>Plakobranchidae</taxon>
        <taxon>Elysia</taxon>
    </lineage>
</organism>
<reference evidence="8 9" key="1">
    <citation type="journal article" date="2021" name="Elife">
        <title>Chloroplast acquisition without the gene transfer in kleptoplastic sea slugs, Plakobranchus ocellatus.</title>
        <authorList>
            <person name="Maeda T."/>
            <person name="Takahashi S."/>
            <person name="Yoshida T."/>
            <person name="Shimamura S."/>
            <person name="Takaki Y."/>
            <person name="Nagai Y."/>
            <person name="Toyoda A."/>
            <person name="Suzuki Y."/>
            <person name="Arimoto A."/>
            <person name="Ishii H."/>
            <person name="Satoh N."/>
            <person name="Nishiyama T."/>
            <person name="Hasebe M."/>
            <person name="Maruyama T."/>
            <person name="Minagawa J."/>
            <person name="Obokata J."/>
            <person name="Shigenobu S."/>
        </authorList>
    </citation>
    <scope>NUCLEOTIDE SEQUENCE [LARGE SCALE GENOMIC DNA]</scope>
</reference>
<dbReference type="InterPro" id="IPR007345">
    <property type="entry name" value="Polysacch_pyruvyl_Trfase"/>
</dbReference>
<name>A0AAV4FRA2_9GAST</name>
<protein>
    <submittedName>
        <fullName evidence="8">Triose phosphate/phosphate translocator, chloroplastic</fullName>
    </submittedName>
</protein>
<keyword evidence="2 5" id="KW-0812">Transmembrane</keyword>
<keyword evidence="4 5" id="KW-0472">Membrane</keyword>
<dbReference type="InterPro" id="IPR004853">
    <property type="entry name" value="Sugar_P_trans_dom"/>
</dbReference>
<evidence type="ECO:0000256" key="3">
    <source>
        <dbReference type="ARBA" id="ARBA00022989"/>
    </source>
</evidence>
<feature type="transmembrane region" description="Helical" evidence="5">
    <location>
        <begin position="21"/>
        <end position="40"/>
    </location>
</feature>
<keyword evidence="9" id="KW-1185">Reference proteome</keyword>
<comment type="subcellular location">
    <subcellularLocation>
        <location evidence="1">Membrane</location>
        <topology evidence="1">Multi-pass membrane protein</topology>
    </subcellularLocation>
</comment>
<evidence type="ECO:0000256" key="1">
    <source>
        <dbReference type="ARBA" id="ARBA00004141"/>
    </source>
</evidence>
<evidence type="ECO:0000256" key="5">
    <source>
        <dbReference type="SAM" id="Phobius"/>
    </source>
</evidence>
<evidence type="ECO:0000313" key="8">
    <source>
        <dbReference type="EMBL" id="GFR75734.1"/>
    </source>
</evidence>
<evidence type="ECO:0000256" key="2">
    <source>
        <dbReference type="ARBA" id="ARBA00022692"/>
    </source>
</evidence>
<evidence type="ECO:0000256" key="4">
    <source>
        <dbReference type="ARBA" id="ARBA00023136"/>
    </source>
</evidence>
<dbReference type="PANTHER" id="PTHR11132">
    <property type="entry name" value="SOLUTE CARRIER FAMILY 35"/>
    <property type="match status" value="1"/>
</dbReference>
<feature type="transmembrane region" description="Helical" evidence="5">
    <location>
        <begin position="224"/>
        <end position="243"/>
    </location>
</feature>
<feature type="transmembrane region" description="Helical" evidence="5">
    <location>
        <begin position="129"/>
        <end position="147"/>
    </location>
</feature>
<dbReference type="Pfam" id="PF04230">
    <property type="entry name" value="PS_pyruv_trans"/>
    <property type="match status" value="2"/>
</dbReference>
<dbReference type="Pfam" id="PF03151">
    <property type="entry name" value="TPT"/>
    <property type="match status" value="1"/>
</dbReference>
<evidence type="ECO:0000259" key="6">
    <source>
        <dbReference type="Pfam" id="PF03151"/>
    </source>
</evidence>
<evidence type="ECO:0000313" key="9">
    <source>
        <dbReference type="Proteomes" id="UP000762676"/>
    </source>
</evidence>
<feature type="transmembrane region" description="Helical" evidence="5">
    <location>
        <begin position="60"/>
        <end position="82"/>
    </location>
</feature>
<feature type="transmembrane region" description="Helical" evidence="5">
    <location>
        <begin position="168"/>
        <end position="186"/>
    </location>
</feature>
<feature type="transmembrane region" description="Helical" evidence="5">
    <location>
        <begin position="255"/>
        <end position="271"/>
    </location>
</feature>
<evidence type="ECO:0000259" key="7">
    <source>
        <dbReference type="Pfam" id="PF04230"/>
    </source>
</evidence>
<accession>A0AAV4FRA2</accession>
<gene>
    <name evidence="8" type="ORF">ElyMa_003927400</name>
</gene>
<feature type="transmembrane region" description="Helical" evidence="5">
    <location>
        <begin position="192"/>
        <end position="212"/>
    </location>
</feature>
<dbReference type="InterPro" id="IPR050186">
    <property type="entry name" value="TPT_transporter"/>
</dbReference>
<dbReference type="Proteomes" id="UP000762676">
    <property type="component" value="Unassembled WGS sequence"/>
</dbReference>
<dbReference type="GO" id="GO:0016020">
    <property type="term" value="C:membrane"/>
    <property type="evidence" value="ECO:0007669"/>
    <property type="project" value="UniProtKB-SubCell"/>
</dbReference>
<feature type="transmembrane region" description="Helical" evidence="5">
    <location>
        <begin position="94"/>
        <end position="117"/>
    </location>
</feature>
<comment type="caution">
    <text evidence="8">The sequence shown here is derived from an EMBL/GenBank/DDBJ whole genome shotgun (WGS) entry which is preliminary data.</text>
</comment>